<feature type="transmembrane region" description="Helical" evidence="7">
    <location>
        <begin position="74"/>
        <end position="94"/>
    </location>
</feature>
<dbReference type="AlphaFoldDB" id="A0AAE3K3W9"/>
<keyword evidence="5 7" id="KW-1133">Transmembrane helix</keyword>
<evidence type="ECO:0000256" key="6">
    <source>
        <dbReference type="ARBA" id="ARBA00023136"/>
    </source>
</evidence>
<dbReference type="EMBL" id="JAKRVY010000001">
    <property type="protein sequence ID" value="MCL9812110.1"/>
    <property type="molecule type" value="Genomic_DNA"/>
</dbReference>
<comment type="subcellular location">
    <subcellularLocation>
        <location evidence="1">Membrane</location>
        <topology evidence="1">Multi-pass membrane protein</topology>
    </subcellularLocation>
</comment>
<comment type="caution">
    <text evidence="9">The sequence shown here is derived from an EMBL/GenBank/DDBJ whole genome shotgun (WGS) entry which is preliminary data.</text>
</comment>
<name>A0AAE3K3W9_9EURY</name>
<feature type="transmembrane region" description="Helical" evidence="7">
    <location>
        <begin position="379"/>
        <end position="399"/>
    </location>
</feature>
<evidence type="ECO:0000256" key="4">
    <source>
        <dbReference type="ARBA" id="ARBA00022692"/>
    </source>
</evidence>
<feature type="transmembrane region" description="Helical" evidence="7">
    <location>
        <begin position="202"/>
        <end position="220"/>
    </location>
</feature>
<evidence type="ECO:0000259" key="8">
    <source>
        <dbReference type="Pfam" id="PF00999"/>
    </source>
</evidence>
<feature type="transmembrane region" description="Helical" evidence="7">
    <location>
        <begin position="240"/>
        <end position="268"/>
    </location>
</feature>
<keyword evidence="6 7" id="KW-0472">Membrane</keyword>
<keyword evidence="10" id="KW-1185">Reference proteome</keyword>
<dbReference type="GO" id="GO:0015297">
    <property type="term" value="F:antiporter activity"/>
    <property type="evidence" value="ECO:0007669"/>
    <property type="project" value="InterPro"/>
</dbReference>
<gene>
    <name evidence="9" type="ORF">AArcSt11_00395</name>
</gene>
<evidence type="ECO:0000313" key="10">
    <source>
        <dbReference type="Proteomes" id="UP001202674"/>
    </source>
</evidence>
<dbReference type="Proteomes" id="UP001202674">
    <property type="component" value="Unassembled WGS sequence"/>
</dbReference>
<dbReference type="GO" id="GO:0016020">
    <property type="term" value="C:membrane"/>
    <property type="evidence" value="ECO:0007669"/>
    <property type="project" value="UniProtKB-SubCell"/>
</dbReference>
<feature type="transmembrane region" description="Helical" evidence="7">
    <location>
        <begin position="6"/>
        <end position="24"/>
    </location>
</feature>
<keyword evidence="3" id="KW-0813">Transport</keyword>
<dbReference type="PANTHER" id="PTHR42751">
    <property type="entry name" value="SODIUM/HYDROGEN EXCHANGER FAMILY/TRKA DOMAIN PROTEIN"/>
    <property type="match status" value="1"/>
</dbReference>
<feature type="transmembrane region" description="Helical" evidence="7">
    <location>
        <begin position="280"/>
        <end position="298"/>
    </location>
</feature>
<dbReference type="RefSeq" id="WP_250593644.1">
    <property type="nucleotide sequence ID" value="NZ_JAKRVY010000001.1"/>
</dbReference>
<protein>
    <submittedName>
        <fullName evidence="9">Cation:proton antiporter</fullName>
    </submittedName>
</protein>
<evidence type="ECO:0000256" key="2">
    <source>
        <dbReference type="ARBA" id="ARBA00005551"/>
    </source>
</evidence>
<feature type="transmembrane region" description="Helical" evidence="7">
    <location>
        <begin position="114"/>
        <end position="143"/>
    </location>
</feature>
<keyword evidence="4 7" id="KW-0812">Transmembrane</keyword>
<sequence length="423" mass="44939">MAELELIHVGVMFAVLAIAGGLANRVGQSVIPFYLVAGILMGEAVLGSVGTLSLDAVGLTIAGSDLWLDPDSEFIHLGAELGIVFLLFFLGLEFSMERLIESKERIGKAGTIDLLNFLPGMLIGYLFFGGIVEAVLLGGIVYISSSAIITKSLIDLGWIANNESSPMLGTLVYEDMVIALYLAVVSALLLGAGGIEGATTDILLAVGVLFVLVFAVYFGTEYFQEFLEIDSIELTVLRTVAITVFVAGGALALGVSEAVAAFFVGMGFSSTSHVHEIEELLIPIRDVFAAVFFFWIGLLTDPFVFLDTTVAGLILAAVALSGPTKFLTGYLGGRVYDLDERRSFRVACGMTTRGEFSLIIAAIATSASVDQWGQAVTETIPSIAVGYVLVMSVLGTLAMQYADRLWLIAEPILVEDEDVTPAD</sequence>
<organism evidence="9 10">
    <name type="scientific">Natranaeroarchaeum aerophilus</name>
    <dbReference type="NCBI Taxonomy" id="2917711"/>
    <lineage>
        <taxon>Archaea</taxon>
        <taxon>Methanobacteriati</taxon>
        <taxon>Methanobacteriota</taxon>
        <taxon>Stenosarchaea group</taxon>
        <taxon>Halobacteria</taxon>
        <taxon>Halobacteriales</taxon>
        <taxon>Natronoarchaeaceae</taxon>
        <taxon>Natranaeroarchaeum</taxon>
    </lineage>
</organism>
<evidence type="ECO:0000256" key="7">
    <source>
        <dbReference type="SAM" id="Phobius"/>
    </source>
</evidence>
<dbReference type="Pfam" id="PF00999">
    <property type="entry name" value="Na_H_Exchanger"/>
    <property type="match status" value="1"/>
</dbReference>
<feature type="transmembrane region" description="Helical" evidence="7">
    <location>
        <begin position="310"/>
        <end position="332"/>
    </location>
</feature>
<feature type="transmembrane region" description="Helical" evidence="7">
    <location>
        <begin position="31"/>
        <end position="54"/>
    </location>
</feature>
<comment type="similarity">
    <text evidence="2">Belongs to the monovalent cation:proton antiporter 2 (CPA2) transporter (TC 2.A.37) family.</text>
</comment>
<dbReference type="PANTHER" id="PTHR42751:SF4">
    <property type="entry name" value="K(+)_H(+) ANTIPORTER SUBUNIT KHTU"/>
    <property type="match status" value="1"/>
</dbReference>
<evidence type="ECO:0000256" key="3">
    <source>
        <dbReference type="ARBA" id="ARBA00022448"/>
    </source>
</evidence>
<dbReference type="Gene3D" id="1.20.1530.20">
    <property type="match status" value="1"/>
</dbReference>
<dbReference type="InterPro" id="IPR038770">
    <property type="entry name" value="Na+/solute_symporter_sf"/>
</dbReference>
<dbReference type="GO" id="GO:1902600">
    <property type="term" value="P:proton transmembrane transport"/>
    <property type="evidence" value="ECO:0007669"/>
    <property type="project" value="InterPro"/>
</dbReference>
<reference evidence="9 10" key="1">
    <citation type="journal article" date="2022" name="Syst. Appl. Microbiol.">
        <title>Natronocalculus amylovorans gen. nov., sp. nov., and Natranaeroarchaeum aerophilus sp. nov., dominant culturable amylolytic natronoarchaea from hypersaline soda lakes in southwestern Siberia.</title>
        <authorList>
            <person name="Sorokin D.Y."/>
            <person name="Elcheninov A.G."/>
            <person name="Khizhniak T.V."/>
            <person name="Koenen M."/>
            <person name="Bale N.J."/>
            <person name="Damste J.S.S."/>
            <person name="Kublanov I.V."/>
        </authorList>
    </citation>
    <scope>NUCLEOTIDE SEQUENCE [LARGE SCALE GENOMIC DNA]</scope>
    <source>
        <strain evidence="9 10">AArc-St1-1</strain>
    </source>
</reference>
<evidence type="ECO:0000313" key="9">
    <source>
        <dbReference type="EMBL" id="MCL9812110.1"/>
    </source>
</evidence>
<feature type="transmembrane region" description="Helical" evidence="7">
    <location>
        <begin position="176"/>
        <end position="195"/>
    </location>
</feature>
<accession>A0AAE3K3W9</accession>
<feature type="domain" description="Cation/H+ exchanger transmembrane" evidence="8">
    <location>
        <begin position="14"/>
        <end position="396"/>
    </location>
</feature>
<evidence type="ECO:0000256" key="1">
    <source>
        <dbReference type="ARBA" id="ARBA00004141"/>
    </source>
</evidence>
<proteinExistence type="inferred from homology"/>
<evidence type="ECO:0000256" key="5">
    <source>
        <dbReference type="ARBA" id="ARBA00022989"/>
    </source>
</evidence>
<dbReference type="InterPro" id="IPR006153">
    <property type="entry name" value="Cation/H_exchanger_TM"/>
</dbReference>
<feature type="transmembrane region" description="Helical" evidence="7">
    <location>
        <begin position="344"/>
        <end position="367"/>
    </location>
</feature>